<feature type="chain" id="PRO_5042198685" evidence="5">
    <location>
        <begin position="21"/>
        <end position="702"/>
    </location>
</feature>
<dbReference type="GO" id="GO:0019236">
    <property type="term" value="P:response to pheromone"/>
    <property type="evidence" value="ECO:0007669"/>
    <property type="project" value="InterPro"/>
</dbReference>
<feature type="transmembrane region" description="Helical" evidence="4">
    <location>
        <begin position="196"/>
        <end position="216"/>
    </location>
</feature>
<gene>
    <name evidence="8" type="ORF">P5673_000871</name>
</gene>
<dbReference type="InterPro" id="IPR019775">
    <property type="entry name" value="WD40_repeat_CS"/>
</dbReference>
<reference evidence="8" key="1">
    <citation type="journal article" date="2023" name="G3 (Bethesda)">
        <title>Whole genome assembly and annotation of the endangered Caribbean coral Acropora cervicornis.</title>
        <authorList>
            <person name="Selwyn J.D."/>
            <person name="Vollmer S.V."/>
        </authorList>
    </citation>
    <scope>NUCLEOTIDE SEQUENCE</scope>
    <source>
        <strain evidence="8">K2</strain>
    </source>
</reference>
<evidence type="ECO:0000256" key="2">
    <source>
        <dbReference type="ARBA" id="ARBA00022737"/>
    </source>
</evidence>
<keyword evidence="4" id="KW-1133">Transmembrane helix</keyword>
<dbReference type="InterPro" id="IPR019336">
    <property type="entry name" value="GPR180/TMEM145_TM"/>
</dbReference>
<comment type="caution">
    <text evidence="8">The sequence shown here is derived from an EMBL/GenBank/DDBJ whole genome shotgun (WGS) entry which is preliminary data.</text>
</comment>
<feature type="repeat" description="WD" evidence="3">
    <location>
        <begin position="606"/>
        <end position="649"/>
    </location>
</feature>
<keyword evidence="1 3" id="KW-0853">WD repeat</keyword>
<dbReference type="Gene3D" id="2.130.10.10">
    <property type="entry name" value="YVTN repeat-like/Quinoprotein amine dehydrogenase"/>
    <property type="match status" value="2"/>
</dbReference>
<protein>
    <submittedName>
        <fullName evidence="8">Integral membrane protein GPR180</fullName>
    </submittedName>
</protein>
<dbReference type="InterPro" id="IPR036322">
    <property type="entry name" value="WD40_repeat_dom_sf"/>
</dbReference>
<accession>A0AAD9R565</accession>
<feature type="transmembrane region" description="Helical" evidence="4">
    <location>
        <begin position="253"/>
        <end position="275"/>
    </location>
</feature>
<sequence length="702" mass="78958">MTNFHILLIVLSTFAVLVDCKRVRGVLSSRLARLDQGQYITKFCFYGDALVRFHLNTTSTGKLYFYVDEKWSQVEQTSQCQNKLDLAQYSFGLDSTSGENKFSPWTDPKLWHLLYADSVTCDSSVPALEDITFTLEVYNPDSEGKPTSHCGCDETGLLPFYEVLAFIYFAGVIAYGQRLWQTIEKGGPMHLMIKMLSLATVYQAIGHFLAMLLMMAKLSTGWTLSSSFSTLDPKQMRQISVCVVTISVLEVILLFWGTGLLQALVKIVIAGAFGLNISKKITEERSTLRKEFYIKFAKCSLTRVLAYPTLAIISFVLPMHTRFKVITWGLLTTQSLSILLLYKLFLSRSLYWEVSSLATSTLPLLMDRGHGNKNYKPESRTVRIHKHIAPISFRETMLKSSWIGGHKSSVLSLGVNSEGILASGGEEELCVWDKDGSSQTKLSYPKTDSSKEVNSVCFGVTKPKHLYASCGNKVFGFDLRNQSSILCEYEYNEDEVNQITIHHKEEYLACCDDGGEIKVIELSSGRLFKTLRNKHDNICSTVQFRPIRRWEIVSGGMDFWVVSWDFFSGRALYELNVQGHGDDGSNGDVQLFRYEGKKKFVPHQCLKKHSSSVSQVHFPKFHPNEWLVSAGNDCKIVFWNLNTGTCNGTSGSAHQHKKDTAAACVVSEVEHVSKPNWITSSTLGENIFVADQTNEISVYRVI</sequence>
<feature type="transmembrane region" description="Helical" evidence="4">
    <location>
        <begin position="296"/>
        <end position="319"/>
    </location>
</feature>
<dbReference type="InterPro" id="IPR001680">
    <property type="entry name" value="WD40_rpt"/>
</dbReference>
<keyword evidence="4" id="KW-0812">Transmembrane</keyword>
<evidence type="ECO:0000256" key="4">
    <source>
        <dbReference type="SAM" id="Phobius"/>
    </source>
</evidence>
<dbReference type="Pfam" id="PF21870">
    <property type="entry name" value="GP180_GOLD"/>
    <property type="match status" value="1"/>
</dbReference>
<feature type="domain" description="GPR180/TMEM145 transmembrane" evidence="6">
    <location>
        <begin position="210"/>
        <end position="341"/>
    </location>
</feature>
<keyword evidence="9" id="KW-1185">Reference proteome</keyword>
<dbReference type="InterPro" id="IPR042453">
    <property type="entry name" value="WDR53"/>
</dbReference>
<evidence type="ECO:0000256" key="3">
    <source>
        <dbReference type="PROSITE-ProRule" id="PRU00221"/>
    </source>
</evidence>
<dbReference type="SUPFAM" id="SSF50978">
    <property type="entry name" value="WD40 repeat-like"/>
    <property type="match status" value="1"/>
</dbReference>
<dbReference type="PROSITE" id="PS50082">
    <property type="entry name" value="WD_REPEATS_2"/>
    <property type="match status" value="1"/>
</dbReference>
<name>A0AAD9R565_ACRCE</name>
<keyword evidence="4" id="KW-0472">Membrane</keyword>
<reference evidence="8" key="2">
    <citation type="journal article" date="2023" name="Science">
        <title>Genomic signatures of disease resistance in endangered staghorn corals.</title>
        <authorList>
            <person name="Vollmer S.V."/>
            <person name="Selwyn J.D."/>
            <person name="Despard B.A."/>
            <person name="Roesel C.L."/>
        </authorList>
    </citation>
    <scope>NUCLEOTIDE SEQUENCE</scope>
    <source>
        <strain evidence="8">K2</strain>
    </source>
</reference>
<proteinExistence type="predicted"/>
<keyword evidence="5" id="KW-0732">Signal</keyword>
<evidence type="ECO:0000313" key="8">
    <source>
        <dbReference type="EMBL" id="KAK2573236.1"/>
    </source>
</evidence>
<dbReference type="GO" id="GO:0007186">
    <property type="term" value="P:G protein-coupled receptor signaling pathway"/>
    <property type="evidence" value="ECO:0007669"/>
    <property type="project" value="InterPro"/>
</dbReference>
<dbReference type="InterPro" id="IPR015943">
    <property type="entry name" value="WD40/YVTN_repeat-like_dom_sf"/>
</dbReference>
<keyword evidence="2" id="KW-0677">Repeat</keyword>
<organism evidence="8 9">
    <name type="scientific">Acropora cervicornis</name>
    <name type="common">Staghorn coral</name>
    <dbReference type="NCBI Taxonomy" id="6130"/>
    <lineage>
        <taxon>Eukaryota</taxon>
        <taxon>Metazoa</taxon>
        <taxon>Cnidaria</taxon>
        <taxon>Anthozoa</taxon>
        <taxon>Hexacorallia</taxon>
        <taxon>Scleractinia</taxon>
        <taxon>Astrocoeniina</taxon>
        <taxon>Acroporidae</taxon>
        <taxon>Acropora</taxon>
    </lineage>
</organism>
<feature type="signal peptide" evidence="5">
    <location>
        <begin position="1"/>
        <end position="20"/>
    </location>
</feature>
<evidence type="ECO:0000256" key="5">
    <source>
        <dbReference type="SAM" id="SignalP"/>
    </source>
</evidence>
<dbReference type="Pfam" id="PF10192">
    <property type="entry name" value="GPR180-TMEM145_TM"/>
    <property type="match status" value="1"/>
</dbReference>
<dbReference type="PANTHER" id="PTHR44666:SF1">
    <property type="entry name" value="WD REPEAT-CONTAINING PROTEIN 53"/>
    <property type="match status" value="1"/>
</dbReference>
<dbReference type="InterPro" id="IPR053880">
    <property type="entry name" value="GPR180-like_N"/>
</dbReference>
<dbReference type="PANTHER" id="PTHR44666">
    <property type="entry name" value="WD REPEAT-CONTAINING PROTEIN 53"/>
    <property type="match status" value="1"/>
</dbReference>
<evidence type="ECO:0000259" key="7">
    <source>
        <dbReference type="Pfam" id="PF21870"/>
    </source>
</evidence>
<dbReference type="PROSITE" id="PS00678">
    <property type="entry name" value="WD_REPEATS_1"/>
    <property type="match status" value="1"/>
</dbReference>
<dbReference type="EMBL" id="JARQWQ010000002">
    <property type="protein sequence ID" value="KAK2573236.1"/>
    <property type="molecule type" value="Genomic_DNA"/>
</dbReference>
<evidence type="ECO:0000256" key="1">
    <source>
        <dbReference type="ARBA" id="ARBA00022574"/>
    </source>
</evidence>
<evidence type="ECO:0000313" key="9">
    <source>
        <dbReference type="Proteomes" id="UP001249851"/>
    </source>
</evidence>
<dbReference type="AlphaFoldDB" id="A0AAD9R565"/>
<dbReference type="Proteomes" id="UP001249851">
    <property type="component" value="Unassembled WGS sequence"/>
</dbReference>
<feature type="transmembrane region" description="Helical" evidence="4">
    <location>
        <begin position="156"/>
        <end position="175"/>
    </location>
</feature>
<feature type="domain" description="GPR180-like N-terminal" evidence="7">
    <location>
        <begin position="23"/>
        <end position="122"/>
    </location>
</feature>
<dbReference type="Pfam" id="PF00400">
    <property type="entry name" value="WD40"/>
    <property type="match status" value="1"/>
</dbReference>
<dbReference type="SMART" id="SM00320">
    <property type="entry name" value="WD40"/>
    <property type="match status" value="5"/>
</dbReference>
<evidence type="ECO:0000259" key="6">
    <source>
        <dbReference type="Pfam" id="PF10192"/>
    </source>
</evidence>